<comment type="caution">
    <text evidence="1">The sequence shown here is derived from an EMBL/GenBank/DDBJ whole genome shotgun (WGS) entry which is preliminary data.</text>
</comment>
<protein>
    <submittedName>
        <fullName evidence="1">Uncharacterized protein</fullName>
    </submittedName>
</protein>
<dbReference type="AlphaFoldDB" id="A0A0F9GMB7"/>
<name>A0A0F9GMB7_9ZZZZ</name>
<sequence length="47" mass="5700">MTQLERATQLQKIMHDIEISYWESSITYDEMLDKQIELLLKYFKTSS</sequence>
<proteinExistence type="predicted"/>
<evidence type="ECO:0000313" key="1">
    <source>
        <dbReference type="EMBL" id="KKL70565.1"/>
    </source>
</evidence>
<reference evidence="1" key="1">
    <citation type="journal article" date="2015" name="Nature">
        <title>Complex archaea that bridge the gap between prokaryotes and eukaryotes.</title>
        <authorList>
            <person name="Spang A."/>
            <person name="Saw J.H."/>
            <person name="Jorgensen S.L."/>
            <person name="Zaremba-Niedzwiedzka K."/>
            <person name="Martijn J."/>
            <person name="Lind A.E."/>
            <person name="van Eijk R."/>
            <person name="Schleper C."/>
            <person name="Guy L."/>
            <person name="Ettema T.J."/>
        </authorList>
    </citation>
    <scope>NUCLEOTIDE SEQUENCE</scope>
</reference>
<organism evidence="1">
    <name type="scientific">marine sediment metagenome</name>
    <dbReference type="NCBI Taxonomy" id="412755"/>
    <lineage>
        <taxon>unclassified sequences</taxon>
        <taxon>metagenomes</taxon>
        <taxon>ecological metagenomes</taxon>
    </lineage>
</organism>
<dbReference type="EMBL" id="LAZR01025860">
    <property type="protein sequence ID" value="KKL70565.1"/>
    <property type="molecule type" value="Genomic_DNA"/>
</dbReference>
<accession>A0A0F9GMB7</accession>
<gene>
    <name evidence="1" type="ORF">LCGC14_2103640</name>
</gene>